<dbReference type="InterPro" id="IPR021146">
    <property type="entry name" value="Phage_gp6-like_head-tail"/>
</dbReference>
<evidence type="ECO:0000313" key="1">
    <source>
        <dbReference type="EMBL" id="KGM09442.1"/>
    </source>
</evidence>
<sequence>MDFLAKVKTALGITSDYMDDLLSVYIDEVKQYMLGAGVDPMVVESEKSTGCIIRGVADLWNYGKGDATLSPYFRERVVQLCREDA</sequence>
<gene>
    <name evidence="1" type="ORF">N868_02125</name>
</gene>
<organism evidence="1 2">
    <name type="scientific">Cellulomonas carbonis T26</name>
    <dbReference type="NCBI Taxonomy" id="947969"/>
    <lineage>
        <taxon>Bacteria</taxon>
        <taxon>Bacillati</taxon>
        <taxon>Actinomycetota</taxon>
        <taxon>Actinomycetes</taxon>
        <taxon>Micrococcales</taxon>
        <taxon>Cellulomonadaceae</taxon>
        <taxon>Cellulomonas</taxon>
    </lineage>
</organism>
<dbReference type="OrthoDB" id="1927343at2"/>
<comment type="caution">
    <text evidence="1">The sequence shown here is derived from an EMBL/GenBank/DDBJ whole genome shotgun (WGS) entry which is preliminary data.</text>
</comment>
<evidence type="ECO:0000313" key="2">
    <source>
        <dbReference type="Proteomes" id="UP000029839"/>
    </source>
</evidence>
<dbReference type="EMBL" id="AXCY01000096">
    <property type="protein sequence ID" value="KGM09442.1"/>
    <property type="molecule type" value="Genomic_DNA"/>
</dbReference>
<name>A0A0A0BP26_9CELL</name>
<dbReference type="Proteomes" id="UP000029839">
    <property type="component" value="Unassembled WGS sequence"/>
</dbReference>
<evidence type="ECO:0008006" key="3">
    <source>
        <dbReference type="Google" id="ProtNLM"/>
    </source>
</evidence>
<dbReference type="RefSeq" id="WP_043608676.1">
    <property type="nucleotide sequence ID" value="NZ_AXCY01000096.1"/>
</dbReference>
<accession>A0A0A0BP26</accession>
<proteinExistence type="predicted"/>
<reference evidence="1 2" key="1">
    <citation type="submission" date="2013-08" db="EMBL/GenBank/DDBJ databases">
        <title>Genome sequencing of Cellulomonas carbonis T26.</title>
        <authorList>
            <person name="Chen F."/>
            <person name="Li Y."/>
            <person name="Wang G."/>
        </authorList>
    </citation>
    <scope>NUCLEOTIDE SEQUENCE [LARGE SCALE GENOMIC DNA]</scope>
    <source>
        <strain evidence="1 2">T26</strain>
    </source>
</reference>
<dbReference type="Pfam" id="PF05135">
    <property type="entry name" value="Phage_connect_1"/>
    <property type="match status" value="1"/>
</dbReference>
<keyword evidence="2" id="KW-1185">Reference proteome</keyword>
<reference evidence="1 2" key="2">
    <citation type="journal article" date="2015" name="Stand. Genomic Sci.">
        <title>Draft genome sequence of Cellulomonas carbonis T26(T) and comparative analysis of six Cellulomonas genomes.</title>
        <authorList>
            <person name="Zhuang W."/>
            <person name="Zhang S."/>
            <person name="Xia X."/>
            <person name="Wang G."/>
        </authorList>
    </citation>
    <scope>NUCLEOTIDE SEQUENCE [LARGE SCALE GENOMIC DNA]</scope>
    <source>
        <strain evidence="1 2">T26</strain>
    </source>
</reference>
<dbReference type="AlphaFoldDB" id="A0A0A0BP26"/>
<protein>
    <recommendedName>
        <fullName evidence="3">DNA-packaging protein</fullName>
    </recommendedName>
</protein>